<dbReference type="PRINTS" id="PR00368">
    <property type="entry name" value="FADPNR"/>
</dbReference>
<evidence type="ECO:0000259" key="15">
    <source>
        <dbReference type="Pfam" id="PF02910"/>
    </source>
</evidence>
<dbReference type="Gene3D" id="1.20.58.100">
    <property type="entry name" value="Fumarate reductase/succinate dehydrogenase flavoprotein-like, C-terminal domain"/>
    <property type="match status" value="1"/>
</dbReference>
<dbReference type="KEGG" id="eff:skT53_34930"/>
<dbReference type="NCBIfam" id="NF006392">
    <property type="entry name" value="PRK08641.1"/>
    <property type="match status" value="1"/>
</dbReference>
<dbReference type="GO" id="GO:0009055">
    <property type="term" value="F:electron transfer activity"/>
    <property type="evidence" value="ECO:0007669"/>
    <property type="project" value="TreeGrafter"/>
</dbReference>
<dbReference type="Proteomes" id="UP000593802">
    <property type="component" value="Chromosome"/>
</dbReference>
<dbReference type="PROSITE" id="PS00504">
    <property type="entry name" value="FRD_SDH_FAD_BINDING"/>
    <property type="match status" value="1"/>
</dbReference>
<evidence type="ECO:0000256" key="8">
    <source>
        <dbReference type="ARBA" id="ARBA00022827"/>
    </source>
</evidence>
<dbReference type="EMBL" id="AP023366">
    <property type="protein sequence ID" value="BCJ88508.1"/>
    <property type="molecule type" value="Genomic_DNA"/>
</dbReference>
<keyword evidence="9" id="KW-0249">Electron transport</keyword>
<dbReference type="SUPFAM" id="SSF46977">
    <property type="entry name" value="Succinate dehydrogenase/fumarate reductase flavoprotein C-terminal domain"/>
    <property type="match status" value="1"/>
</dbReference>
<keyword evidence="17" id="KW-1185">Reference proteome</keyword>
<dbReference type="Gene3D" id="3.50.50.60">
    <property type="entry name" value="FAD/NAD(P)-binding domain"/>
    <property type="match status" value="1"/>
</dbReference>
<dbReference type="GO" id="GO:0008177">
    <property type="term" value="F:succinate dehydrogenase (quinone) activity"/>
    <property type="evidence" value="ECO:0007669"/>
    <property type="project" value="UniProtKB-EC"/>
</dbReference>
<dbReference type="RefSeq" id="WP_200759105.1">
    <property type="nucleotide sequence ID" value="NZ_AP023366.1"/>
</dbReference>
<comment type="subcellular location">
    <subcellularLocation>
        <location evidence="2">Cell membrane</location>
        <topology evidence="2">Peripheral membrane protein</topology>
        <orientation evidence="2">Cytoplasmic side</orientation>
    </subcellularLocation>
</comment>
<evidence type="ECO:0000313" key="17">
    <source>
        <dbReference type="Proteomes" id="UP000593802"/>
    </source>
</evidence>
<dbReference type="InterPro" id="IPR015939">
    <property type="entry name" value="Fum_Rdtase/Succ_DH_flav-like_C"/>
</dbReference>
<dbReference type="SUPFAM" id="SSF51905">
    <property type="entry name" value="FAD/NAD(P)-binding domain"/>
    <property type="match status" value="1"/>
</dbReference>
<dbReference type="GO" id="GO:0009061">
    <property type="term" value="P:anaerobic respiration"/>
    <property type="evidence" value="ECO:0007669"/>
    <property type="project" value="TreeGrafter"/>
</dbReference>
<dbReference type="PIRSF" id="PIRSF000171">
    <property type="entry name" value="SDHA_APRA_LASPO"/>
    <property type="match status" value="1"/>
</dbReference>
<reference evidence="16 17" key="1">
    <citation type="submission" date="2020-08" db="EMBL/GenBank/DDBJ databases">
        <title>Complete Genome Sequence of Effusibacillus dendaii Strain skT53, Isolated from Farmland soil.</title>
        <authorList>
            <person name="Konishi T."/>
            <person name="Kawasaki H."/>
        </authorList>
    </citation>
    <scope>NUCLEOTIDE SEQUENCE [LARGE SCALE GENOMIC DNA]</scope>
    <source>
        <strain evidence="17">skT53</strain>
    </source>
</reference>
<dbReference type="PANTHER" id="PTHR11632">
    <property type="entry name" value="SUCCINATE DEHYDROGENASE 2 FLAVOPROTEIN SUBUNIT"/>
    <property type="match status" value="1"/>
</dbReference>
<evidence type="ECO:0000256" key="6">
    <source>
        <dbReference type="ARBA" id="ARBA00022475"/>
    </source>
</evidence>
<dbReference type="AlphaFoldDB" id="A0A7I8DE82"/>
<dbReference type="InterPro" id="IPR037099">
    <property type="entry name" value="Fum_R/Succ_DH_flav-like_C_sf"/>
</dbReference>
<keyword evidence="6" id="KW-1003">Cell membrane</keyword>
<dbReference type="Pfam" id="PF02910">
    <property type="entry name" value="Succ_DH_flav_C"/>
    <property type="match status" value="1"/>
</dbReference>
<evidence type="ECO:0000256" key="7">
    <source>
        <dbReference type="ARBA" id="ARBA00022630"/>
    </source>
</evidence>
<dbReference type="Gene3D" id="3.10.20.820">
    <property type="match status" value="1"/>
</dbReference>
<dbReference type="NCBIfam" id="TIGR01811">
    <property type="entry name" value="sdhA_Bsu"/>
    <property type="match status" value="1"/>
</dbReference>
<proteinExistence type="inferred from homology"/>
<keyword evidence="10" id="KW-0560">Oxidoreductase</keyword>
<dbReference type="GO" id="GO:0005886">
    <property type="term" value="C:plasma membrane"/>
    <property type="evidence" value="ECO:0007669"/>
    <property type="project" value="UniProtKB-SubCell"/>
</dbReference>
<dbReference type="GO" id="GO:0050660">
    <property type="term" value="F:flavin adenine dinucleotide binding"/>
    <property type="evidence" value="ECO:0007669"/>
    <property type="project" value="TreeGrafter"/>
</dbReference>
<comment type="similarity">
    <text evidence="3">Belongs to the FAD-dependent oxidoreductase 2 family. FRD/SDH subfamily.</text>
</comment>
<organism evidence="16 17">
    <name type="scientific">Effusibacillus dendaii</name>
    <dbReference type="NCBI Taxonomy" id="2743772"/>
    <lineage>
        <taxon>Bacteria</taxon>
        <taxon>Bacillati</taxon>
        <taxon>Bacillota</taxon>
        <taxon>Bacilli</taxon>
        <taxon>Bacillales</taxon>
        <taxon>Alicyclobacillaceae</taxon>
        <taxon>Effusibacillus</taxon>
    </lineage>
</organism>
<dbReference type="InterPro" id="IPR027477">
    <property type="entry name" value="Succ_DH/fumarate_Rdtase_cat_sf"/>
</dbReference>
<dbReference type="InterPro" id="IPR011280">
    <property type="entry name" value="Succ_DH/Fum_Rdt_flav_su"/>
</dbReference>
<evidence type="ECO:0000313" key="16">
    <source>
        <dbReference type="EMBL" id="BCJ88508.1"/>
    </source>
</evidence>
<gene>
    <name evidence="16" type="primary">sdhA</name>
    <name evidence="16" type="ORF">skT53_34930</name>
</gene>
<evidence type="ECO:0000256" key="9">
    <source>
        <dbReference type="ARBA" id="ARBA00022982"/>
    </source>
</evidence>
<dbReference type="InterPro" id="IPR003952">
    <property type="entry name" value="FRD_SDH_FAD_BS"/>
</dbReference>
<keyword evidence="7" id="KW-0285">Flavoprotein</keyword>
<dbReference type="SUPFAM" id="SSF56425">
    <property type="entry name" value="Succinate dehydrogenase/fumarate reductase flavoprotein, catalytic domain"/>
    <property type="match status" value="1"/>
</dbReference>
<comment type="catalytic activity">
    <reaction evidence="12">
        <text>a quinone + succinate = fumarate + a quinol</text>
        <dbReference type="Rhea" id="RHEA:40523"/>
        <dbReference type="ChEBI" id="CHEBI:24646"/>
        <dbReference type="ChEBI" id="CHEBI:29806"/>
        <dbReference type="ChEBI" id="CHEBI:30031"/>
        <dbReference type="ChEBI" id="CHEBI:132124"/>
        <dbReference type="EC" id="1.3.5.1"/>
    </reaction>
</comment>
<evidence type="ECO:0000256" key="10">
    <source>
        <dbReference type="ARBA" id="ARBA00023002"/>
    </source>
</evidence>
<evidence type="ECO:0000256" key="4">
    <source>
        <dbReference type="ARBA" id="ARBA00012792"/>
    </source>
</evidence>
<evidence type="ECO:0000256" key="2">
    <source>
        <dbReference type="ARBA" id="ARBA00004413"/>
    </source>
</evidence>
<dbReference type="InterPro" id="IPR003953">
    <property type="entry name" value="FAD-dep_OxRdtase_2_FAD-bd"/>
</dbReference>
<evidence type="ECO:0000256" key="1">
    <source>
        <dbReference type="ARBA" id="ARBA00001974"/>
    </source>
</evidence>
<keyword evidence="11" id="KW-0472">Membrane</keyword>
<dbReference type="Gene3D" id="3.90.700.10">
    <property type="entry name" value="Succinate dehydrogenase/fumarate reductase flavoprotein, catalytic domain"/>
    <property type="match status" value="1"/>
</dbReference>
<evidence type="ECO:0000256" key="12">
    <source>
        <dbReference type="ARBA" id="ARBA00049220"/>
    </source>
</evidence>
<evidence type="ECO:0000256" key="13">
    <source>
        <dbReference type="PIRSR" id="PIRSR000171-1"/>
    </source>
</evidence>
<dbReference type="FunFam" id="3.50.50.60:FF:000009">
    <property type="entry name" value="Succinate dehydrogenase flavoprotein subunit"/>
    <property type="match status" value="1"/>
</dbReference>
<sequence>MSQRVIVVGGGLSGLMTTIKIAEEGVPVDLFSLVPVKRSHSACAQGGINGAVNTKGEGDSPWEHFDDTVYGGDFLANQPPVLAMCEAAPGIIHLLDRMGVMFNRTPEGLLDFRRFGGTKHHRTAFAGATTGQQLLYALDEQVRRFEAAGLVQKYEGWEFLSMVQDEEGTCRGIVAQDLRSMEIHSFVGDAVVLATGGPGLIFGRTTNSIINTGTAASAVYQQGVKYANGEFIQIHPTAIPGDDKLRLMSESARGEGGRVWTYKDGKPWYFLEEKYPAYGNLVPRDIATREIFHVCVDMGLGINGENMVYLDVSHIPKEVLNVKLGGILEIYEKFVGEDPRKVPMRIFPAVHYSMGGLWVDYDQHTNVEGLFAVGECDYSQHGANRLGANSLLSAIYSGMVAGPNVVHYIKGMKKASGDVAQHLFETERKKREEQYENILKMDGNENPYQIHRELGQWMTDNVTVVRHNDRLKKTDEKILELMERYKRIGMADTSRWENQMAPFTRQLWNMLQLARVITIGALNRNESRGAHYKPEFPKRDDANWLKTTIAKYSPDGPVFEYEDVDVSLIPPRERNYSVDKEESKS</sequence>
<dbReference type="FunFam" id="1.20.58.100:FF:000004">
    <property type="entry name" value="Succinate dehydrogenase flavoprotein subunit"/>
    <property type="match status" value="1"/>
</dbReference>
<protein>
    <recommendedName>
        <fullName evidence="4">succinate dehydrogenase</fullName>
        <ecNumber evidence="4">1.3.5.1</ecNumber>
    </recommendedName>
</protein>
<evidence type="ECO:0000256" key="11">
    <source>
        <dbReference type="ARBA" id="ARBA00023136"/>
    </source>
</evidence>
<dbReference type="PANTHER" id="PTHR11632:SF53">
    <property type="entry name" value="SUCCINATE DEHYDROGENASE FLAVOPROTEIN SUBUNIT"/>
    <property type="match status" value="1"/>
</dbReference>
<dbReference type="InterPro" id="IPR036188">
    <property type="entry name" value="FAD/NAD-bd_sf"/>
</dbReference>
<feature type="domain" description="Fumarate reductase/succinate dehydrogenase flavoprotein-like C-terminal" evidence="15">
    <location>
        <begin position="451"/>
        <end position="576"/>
    </location>
</feature>
<name>A0A7I8DE82_9BACL</name>
<feature type="domain" description="FAD-dependent oxidoreductase 2 FAD-binding" evidence="14">
    <location>
        <begin position="5"/>
        <end position="391"/>
    </location>
</feature>
<keyword evidence="8" id="KW-0274">FAD</keyword>
<dbReference type="InterPro" id="IPR030664">
    <property type="entry name" value="SdhA/FrdA/AprA"/>
</dbReference>
<comment type="cofactor">
    <cofactor evidence="1">
        <name>FAD</name>
        <dbReference type="ChEBI" id="CHEBI:57692"/>
    </cofactor>
</comment>
<accession>A0A7I8DE82</accession>
<keyword evidence="5" id="KW-0813">Transport</keyword>
<dbReference type="EC" id="1.3.5.1" evidence="4"/>
<dbReference type="FunFam" id="3.90.700.10:FF:000004">
    <property type="entry name" value="Succinate dehydrogenase flavoprotein subunit"/>
    <property type="match status" value="1"/>
</dbReference>
<feature type="active site" description="Proton acceptor" evidence="13">
    <location>
        <position position="284"/>
    </location>
</feature>
<dbReference type="Pfam" id="PF00890">
    <property type="entry name" value="FAD_binding_2"/>
    <property type="match status" value="1"/>
</dbReference>
<evidence type="ECO:0000259" key="14">
    <source>
        <dbReference type="Pfam" id="PF00890"/>
    </source>
</evidence>
<dbReference type="GO" id="GO:0033765">
    <property type="term" value="F:steroid dehydrogenase activity, acting on the CH-CH group of donors"/>
    <property type="evidence" value="ECO:0007669"/>
    <property type="project" value="UniProtKB-ARBA"/>
</dbReference>
<evidence type="ECO:0000256" key="5">
    <source>
        <dbReference type="ARBA" id="ARBA00022448"/>
    </source>
</evidence>
<evidence type="ECO:0000256" key="3">
    <source>
        <dbReference type="ARBA" id="ARBA00008040"/>
    </source>
</evidence>